<evidence type="ECO:0000256" key="3">
    <source>
        <dbReference type="ARBA" id="ARBA00022737"/>
    </source>
</evidence>
<gene>
    <name evidence="9" type="ORF">FNU76_15030</name>
</gene>
<dbReference type="Gene3D" id="3.30.1340.30">
    <property type="match status" value="1"/>
</dbReference>
<accession>A0A516SHC6</accession>
<protein>
    <recommendedName>
        <fullName evidence="5">Osmotically-inducible protein Y</fullName>
    </recommendedName>
</protein>
<evidence type="ECO:0000256" key="2">
    <source>
        <dbReference type="ARBA" id="ARBA00022729"/>
    </source>
</evidence>
<dbReference type="EMBL" id="CP041730">
    <property type="protein sequence ID" value="QDQ27561.1"/>
    <property type="molecule type" value="Genomic_DNA"/>
</dbReference>
<reference evidence="10" key="1">
    <citation type="submission" date="2019-07" db="EMBL/GenBank/DDBJ databases">
        <title>Chitinimonas sp. nov., isolated from Ny-Alesund, arctica soil.</title>
        <authorList>
            <person name="Xu Q."/>
            <person name="Peng F."/>
        </authorList>
    </citation>
    <scope>NUCLEOTIDE SEQUENCE [LARGE SCALE GENOMIC DNA]</scope>
    <source>
        <strain evidence="10">R3-44</strain>
    </source>
</reference>
<keyword evidence="10" id="KW-1185">Reference proteome</keyword>
<feature type="region of interest" description="Disordered" evidence="6">
    <location>
        <begin position="101"/>
        <end position="129"/>
    </location>
</feature>
<evidence type="ECO:0000256" key="7">
    <source>
        <dbReference type="SAM" id="Phobius"/>
    </source>
</evidence>
<dbReference type="OrthoDB" id="6477610at2"/>
<dbReference type="InterPro" id="IPR051686">
    <property type="entry name" value="Lipoprotein_DolP"/>
</dbReference>
<organism evidence="9 10">
    <name type="scientific">Chitinimonas arctica</name>
    <dbReference type="NCBI Taxonomy" id="2594795"/>
    <lineage>
        <taxon>Bacteria</taxon>
        <taxon>Pseudomonadati</taxon>
        <taxon>Pseudomonadota</taxon>
        <taxon>Betaproteobacteria</taxon>
        <taxon>Neisseriales</taxon>
        <taxon>Chitinibacteraceae</taxon>
        <taxon>Chitinimonas</taxon>
    </lineage>
</organism>
<keyword evidence="7" id="KW-0472">Membrane</keyword>
<keyword evidence="2" id="KW-0732">Signal</keyword>
<dbReference type="Proteomes" id="UP000317550">
    <property type="component" value="Chromosome"/>
</dbReference>
<name>A0A516SHC6_9NEIS</name>
<sequence>MVAPADSGDLHMLSTLSNSNLSGRTDPGYPAKQAGFRPGRDYLLGQHAEWKPQQRFGGLLWSAFLVVLLLFATMLMTACSPADRAAVRNETGEAVQAVGTATEHAADEAGRRSERALEEAGAATQRAGEKTGDVAITAEVKAALLLDKRVAGMAIEVETDDGVVALRGTVSGKDEKRVAEQIARNVEGVRKVQNDLRT</sequence>
<keyword evidence="7" id="KW-0812">Transmembrane</keyword>
<feature type="transmembrane region" description="Helical" evidence="7">
    <location>
        <begin position="59"/>
        <end position="79"/>
    </location>
</feature>
<proteinExistence type="predicted"/>
<keyword evidence="3" id="KW-0677">Repeat</keyword>
<dbReference type="Pfam" id="PF04972">
    <property type="entry name" value="BON"/>
    <property type="match status" value="1"/>
</dbReference>
<evidence type="ECO:0000256" key="5">
    <source>
        <dbReference type="ARBA" id="ARBA00070588"/>
    </source>
</evidence>
<dbReference type="AlphaFoldDB" id="A0A516SHC6"/>
<keyword evidence="4" id="KW-0574">Periplasm</keyword>
<keyword evidence="7" id="KW-1133">Transmembrane helix</keyword>
<dbReference type="KEGG" id="cari:FNU76_15030"/>
<feature type="domain" description="BON" evidence="8">
    <location>
        <begin position="132"/>
        <end position="198"/>
    </location>
</feature>
<comment type="subcellular location">
    <subcellularLocation>
        <location evidence="1">Periplasm</location>
    </subcellularLocation>
</comment>
<evidence type="ECO:0000259" key="8">
    <source>
        <dbReference type="PROSITE" id="PS50914"/>
    </source>
</evidence>
<evidence type="ECO:0000313" key="10">
    <source>
        <dbReference type="Proteomes" id="UP000317550"/>
    </source>
</evidence>
<dbReference type="FunFam" id="3.30.1340.30:FF:000001">
    <property type="entry name" value="Molecular chaperone OsmY"/>
    <property type="match status" value="1"/>
</dbReference>
<evidence type="ECO:0000256" key="1">
    <source>
        <dbReference type="ARBA" id="ARBA00004418"/>
    </source>
</evidence>
<dbReference type="SMART" id="SM00749">
    <property type="entry name" value="BON"/>
    <property type="match status" value="1"/>
</dbReference>
<dbReference type="PANTHER" id="PTHR34606:SF15">
    <property type="entry name" value="BON DOMAIN-CONTAINING PROTEIN"/>
    <property type="match status" value="1"/>
</dbReference>
<dbReference type="GO" id="GO:0042597">
    <property type="term" value="C:periplasmic space"/>
    <property type="evidence" value="ECO:0007669"/>
    <property type="project" value="UniProtKB-SubCell"/>
</dbReference>
<evidence type="ECO:0000256" key="4">
    <source>
        <dbReference type="ARBA" id="ARBA00022764"/>
    </source>
</evidence>
<evidence type="ECO:0000313" key="9">
    <source>
        <dbReference type="EMBL" id="QDQ27561.1"/>
    </source>
</evidence>
<dbReference type="PROSITE" id="PS50914">
    <property type="entry name" value="BON"/>
    <property type="match status" value="1"/>
</dbReference>
<dbReference type="InterPro" id="IPR007055">
    <property type="entry name" value="BON_dom"/>
</dbReference>
<dbReference type="PANTHER" id="PTHR34606">
    <property type="entry name" value="BON DOMAIN-CONTAINING PROTEIN"/>
    <property type="match status" value="1"/>
</dbReference>
<dbReference type="InterPro" id="IPR014004">
    <property type="entry name" value="Transpt-assoc_nodulatn_dom_bac"/>
</dbReference>
<evidence type="ECO:0000256" key="6">
    <source>
        <dbReference type="SAM" id="MobiDB-lite"/>
    </source>
</evidence>
<feature type="compositionally biased region" description="Basic and acidic residues" evidence="6">
    <location>
        <begin position="104"/>
        <end position="118"/>
    </location>
</feature>